<name>A0A2T9Z8F1_9FUNG</name>
<gene>
    <name evidence="3" type="ORF">BB560_004724</name>
</gene>
<protein>
    <submittedName>
        <fullName evidence="3">Uncharacterized protein</fullName>
    </submittedName>
</protein>
<comment type="caution">
    <text evidence="3">The sequence shown here is derived from an EMBL/GenBank/DDBJ whole genome shotgun (WGS) entry which is preliminary data.</text>
</comment>
<evidence type="ECO:0000313" key="4">
    <source>
        <dbReference type="Proteomes" id="UP000245609"/>
    </source>
</evidence>
<dbReference type="SMART" id="SM00248">
    <property type="entry name" value="ANK"/>
    <property type="match status" value="3"/>
</dbReference>
<dbReference type="InterPro" id="IPR002110">
    <property type="entry name" value="Ankyrin_rpt"/>
</dbReference>
<keyword evidence="4" id="KW-1185">Reference proteome</keyword>
<dbReference type="Proteomes" id="UP000245609">
    <property type="component" value="Unassembled WGS sequence"/>
</dbReference>
<feature type="non-terminal residue" evidence="3">
    <location>
        <position position="321"/>
    </location>
</feature>
<dbReference type="Pfam" id="PF12796">
    <property type="entry name" value="Ank_2"/>
    <property type="match status" value="1"/>
</dbReference>
<organism evidence="3 4">
    <name type="scientific">Smittium megazygosporum</name>
    <dbReference type="NCBI Taxonomy" id="133381"/>
    <lineage>
        <taxon>Eukaryota</taxon>
        <taxon>Fungi</taxon>
        <taxon>Fungi incertae sedis</taxon>
        <taxon>Zoopagomycota</taxon>
        <taxon>Kickxellomycotina</taxon>
        <taxon>Harpellomycetes</taxon>
        <taxon>Harpellales</taxon>
        <taxon>Legeriomycetaceae</taxon>
        <taxon>Smittium</taxon>
    </lineage>
</organism>
<dbReference type="SUPFAM" id="SSF48403">
    <property type="entry name" value="Ankyrin repeat"/>
    <property type="match status" value="1"/>
</dbReference>
<keyword evidence="1" id="KW-0677">Repeat</keyword>
<dbReference type="InterPro" id="IPR036770">
    <property type="entry name" value="Ankyrin_rpt-contain_sf"/>
</dbReference>
<dbReference type="OrthoDB" id="4772757at2759"/>
<evidence type="ECO:0000256" key="2">
    <source>
        <dbReference type="ARBA" id="ARBA00023043"/>
    </source>
</evidence>
<dbReference type="PANTHER" id="PTHR24188">
    <property type="entry name" value="ANKYRIN REPEAT PROTEIN"/>
    <property type="match status" value="1"/>
</dbReference>
<dbReference type="AlphaFoldDB" id="A0A2T9Z8F1"/>
<dbReference type="EMBL" id="MBFS01001552">
    <property type="protein sequence ID" value="PVV00878.1"/>
    <property type="molecule type" value="Genomic_DNA"/>
</dbReference>
<evidence type="ECO:0000313" key="3">
    <source>
        <dbReference type="EMBL" id="PVV00878.1"/>
    </source>
</evidence>
<dbReference type="Gene3D" id="1.25.40.20">
    <property type="entry name" value="Ankyrin repeat-containing domain"/>
    <property type="match status" value="1"/>
</dbReference>
<evidence type="ECO:0000256" key="1">
    <source>
        <dbReference type="ARBA" id="ARBA00022737"/>
    </source>
</evidence>
<accession>A0A2T9Z8F1</accession>
<dbReference type="PANTHER" id="PTHR24188:SF29">
    <property type="entry name" value="GH09064P"/>
    <property type="match status" value="1"/>
</dbReference>
<proteinExistence type="predicted"/>
<keyword evidence="2" id="KW-0040">ANK repeat</keyword>
<reference evidence="3 4" key="1">
    <citation type="journal article" date="2018" name="MBio">
        <title>Comparative Genomics Reveals the Core Gene Toolbox for the Fungus-Insect Symbiosis.</title>
        <authorList>
            <person name="Wang Y."/>
            <person name="Stata M."/>
            <person name="Wang W."/>
            <person name="Stajich J.E."/>
            <person name="White M.M."/>
            <person name="Moncalvo J.M."/>
        </authorList>
    </citation>
    <scope>NUCLEOTIDE SEQUENCE [LARGE SCALE GENOMIC DNA]</scope>
    <source>
        <strain evidence="3 4">SC-DP-2</strain>
    </source>
</reference>
<sequence>TKTCLGNSTWLQNRPLLFLNAFPSRKMEFDEEKGSDIYFLPNQKGLKWSNQRGGYKYKVSTVIPATDINKFNGKAIELAHVQYNFEAVRLLLSTHVIIHSYEKASPDTYEIATYKRIDLSHINYSEVDVFINNTLELTSECDRLELAKLVLRNGTEIHAKNDYTFRRASYDGNLETVKLLLDHDYGVGFHADNYKALIDASSRTNGHVEIVKLILNLDADIHARNNQALKRDVSCFKFELAEYLVVHRADVSSDRNSLFKLSYVLGNLEKAKHILDVMKTAIDAPSALVFGIREFGGRSINSDNMWMYRFIESTLNDFEKS</sequence>
<feature type="non-terminal residue" evidence="3">
    <location>
        <position position="1"/>
    </location>
</feature>